<reference evidence="1 2" key="1">
    <citation type="submission" date="2019-05" db="EMBL/GenBank/DDBJ databases">
        <title>Genome sequence of Klebsiella sp strain TOUT106.</title>
        <authorList>
            <person name="Rahi P."/>
            <person name="Chaudhari D."/>
        </authorList>
    </citation>
    <scope>NUCLEOTIDE SEQUENCE [LARGE SCALE GENOMIC DNA]</scope>
    <source>
        <strain evidence="1 2">TOUT106</strain>
    </source>
</reference>
<comment type="caution">
    <text evidence="1">The sequence shown here is derived from an EMBL/GenBank/DDBJ whole genome shotgun (WGS) entry which is preliminary data.</text>
</comment>
<organism evidence="1 2">
    <name type="scientific">Klebsiella indica</name>
    <dbReference type="NCBI Taxonomy" id="2582917"/>
    <lineage>
        <taxon>Bacteria</taxon>
        <taxon>Pseudomonadati</taxon>
        <taxon>Pseudomonadota</taxon>
        <taxon>Gammaproteobacteria</taxon>
        <taxon>Enterobacterales</taxon>
        <taxon>Enterobacteriaceae</taxon>
        <taxon>Klebsiella/Raoultella group</taxon>
        <taxon>Klebsiella</taxon>
    </lineage>
</organism>
<proteinExistence type="predicted"/>
<name>A0A5R9LFV0_9ENTR</name>
<dbReference type="EMBL" id="VCHQ01000018">
    <property type="protein sequence ID" value="TLV15616.1"/>
    <property type="molecule type" value="Genomic_DNA"/>
</dbReference>
<dbReference type="RefSeq" id="WP_138361517.1">
    <property type="nucleotide sequence ID" value="NZ_JBCIVH010000056.1"/>
</dbReference>
<sequence length="325" mass="36677">MTSLSLQGCDDISKKSYSMQELGEIFIDGLPEHIAMLKIPGRWIAGDVRRSPVPVYIDHVKDIQNMMYEVLCHEITQEAQAYAEGTSFAFLQKDKVDPGVLSFFNGWNETHKTTSLVSGKIIMRLSADALYISHEDQAIYHNVLAHMHEVTKDDFGLGQKGHDGMYKYMTNAFRAAAWVDDQYKINECNEFSDFLYNTGIAKHKSAMRSPEYLQSVMDAMMVSVASELWNGREYNFLAQFIEGKLLSFNASLNEDTKTLRNAKGYVMGHAGEVENRHGLHALAALQAFGRIAGLSFDTERLKHVMLDYNRRVGVAFSALQNVLTH</sequence>
<gene>
    <name evidence="1" type="ORF">FE839_14540</name>
</gene>
<accession>A0A5R9LFV0</accession>
<evidence type="ECO:0000313" key="1">
    <source>
        <dbReference type="EMBL" id="TLV15616.1"/>
    </source>
</evidence>
<keyword evidence="2" id="KW-1185">Reference proteome</keyword>
<protein>
    <submittedName>
        <fullName evidence="1">Uncharacterized protein</fullName>
    </submittedName>
</protein>
<dbReference type="AlphaFoldDB" id="A0A5R9LFV0"/>
<evidence type="ECO:0000313" key="2">
    <source>
        <dbReference type="Proteomes" id="UP000307430"/>
    </source>
</evidence>
<dbReference type="Proteomes" id="UP000307430">
    <property type="component" value="Unassembled WGS sequence"/>
</dbReference>